<feature type="transmembrane region" description="Helical" evidence="1">
    <location>
        <begin position="5"/>
        <end position="20"/>
    </location>
</feature>
<name>A0A381W575_9ZZZZ</name>
<keyword evidence="1" id="KW-1133">Transmembrane helix</keyword>
<dbReference type="EMBL" id="UINC01010749">
    <property type="protein sequence ID" value="SVA47709.1"/>
    <property type="molecule type" value="Genomic_DNA"/>
</dbReference>
<evidence type="ECO:0000313" key="2">
    <source>
        <dbReference type="EMBL" id="SVA47709.1"/>
    </source>
</evidence>
<organism evidence="2">
    <name type="scientific">marine metagenome</name>
    <dbReference type="NCBI Taxonomy" id="408172"/>
    <lineage>
        <taxon>unclassified sequences</taxon>
        <taxon>metagenomes</taxon>
        <taxon>ecological metagenomes</taxon>
    </lineage>
</organism>
<evidence type="ECO:0000256" key="1">
    <source>
        <dbReference type="SAM" id="Phobius"/>
    </source>
</evidence>
<sequence>MMGKIWFILSLVVVIGYILYRKKLKQMKD</sequence>
<gene>
    <name evidence="2" type="ORF">METZ01_LOCUS100563</name>
</gene>
<keyword evidence="1" id="KW-0812">Transmembrane</keyword>
<proteinExistence type="predicted"/>
<reference evidence="2" key="1">
    <citation type="submission" date="2018-05" db="EMBL/GenBank/DDBJ databases">
        <authorList>
            <person name="Lanie J.A."/>
            <person name="Ng W.-L."/>
            <person name="Kazmierczak K.M."/>
            <person name="Andrzejewski T.M."/>
            <person name="Davidsen T.M."/>
            <person name="Wayne K.J."/>
            <person name="Tettelin H."/>
            <person name="Glass J.I."/>
            <person name="Rusch D."/>
            <person name="Podicherti R."/>
            <person name="Tsui H.-C.T."/>
            <person name="Winkler M.E."/>
        </authorList>
    </citation>
    <scope>NUCLEOTIDE SEQUENCE</scope>
</reference>
<keyword evidence="1" id="KW-0472">Membrane</keyword>
<dbReference type="AlphaFoldDB" id="A0A381W575"/>
<accession>A0A381W575</accession>
<protein>
    <submittedName>
        <fullName evidence="2">Uncharacterized protein</fullName>
    </submittedName>
</protein>